<dbReference type="Pfam" id="PF01814">
    <property type="entry name" value="Hemerythrin"/>
    <property type="match status" value="1"/>
</dbReference>
<name>A0A849BJR3_9ACTN</name>
<evidence type="ECO:0000259" key="2">
    <source>
        <dbReference type="Pfam" id="PF01814"/>
    </source>
</evidence>
<feature type="domain" description="Hemerythrin-like" evidence="2">
    <location>
        <begin position="5"/>
        <end position="126"/>
    </location>
</feature>
<gene>
    <name evidence="3" type="ORF">HLB09_10425</name>
</gene>
<dbReference type="AlphaFoldDB" id="A0A849BJR3"/>
<reference evidence="3 4" key="1">
    <citation type="submission" date="2020-05" db="EMBL/GenBank/DDBJ databases">
        <title>MicrobeNet Type strains.</title>
        <authorList>
            <person name="Nicholson A.C."/>
        </authorList>
    </citation>
    <scope>NUCLEOTIDE SEQUENCE [LARGE SCALE GENOMIC DNA]</scope>
    <source>
        <strain evidence="3 4">JCM 14547</strain>
    </source>
</reference>
<dbReference type="Gene3D" id="1.20.120.520">
    <property type="entry name" value="nmb1532 protein domain like"/>
    <property type="match status" value="1"/>
</dbReference>
<dbReference type="Proteomes" id="UP000555552">
    <property type="component" value="Unassembled WGS sequence"/>
</dbReference>
<comment type="caution">
    <text evidence="3">The sequence shown here is derived from an EMBL/GenBank/DDBJ whole genome shotgun (WGS) entry which is preliminary data.</text>
</comment>
<organism evidence="3 4">
    <name type="scientific">Pseudokineococcus marinus</name>
    <dbReference type="NCBI Taxonomy" id="351215"/>
    <lineage>
        <taxon>Bacteria</taxon>
        <taxon>Bacillati</taxon>
        <taxon>Actinomycetota</taxon>
        <taxon>Actinomycetes</taxon>
        <taxon>Kineosporiales</taxon>
        <taxon>Kineosporiaceae</taxon>
        <taxon>Pseudokineococcus</taxon>
    </lineage>
</organism>
<sequence>MDICDYILHDHDEQRRLFAILDEVPRDDARALGIVWHRLEVLLEVHAQAEEELFYPRLLQLGKGEGDKDSAEDETLDAVDDHDDIRKGVRAAREHEIGSQEWWDAVHAAREANDDHMGEEEREALPDFRHHATPQERHDLAVAFAVYEAEHADGHGVDSSDRDPQAYVDAHS</sequence>
<evidence type="ECO:0000313" key="3">
    <source>
        <dbReference type="EMBL" id="NNH23499.1"/>
    </source>
</evidence>
<protein>
    <submittedName>
        <fullName evidence="3">Cation-binding protein</fullName>
    </submittedName>
</protein>
<evidence type="ECO:0000313" key="4">
    <source>
        <dbReference type="Proteomes" id="UP000555552"/>
    </source>
</evidence>
<dbReference type="RefSeq" id="WP_171203310.1">
    <property type="nucleotide sequence ID" value="NZ_BAAANP010000019.1"/>
</dbReference>
<accession>A0A849BJR3</accession>
<dbReference type="InterPro" id="IPR012312">
    <property type="entry name" value="Hemerythrin-like"/>
</dbReference>
<evidence type="ECO:0000256" key="1">
    <source>
        <dbReference type="SAM" id="MobiDB-lite"/>
    </source>
</evidence>
<dbReference type="EMBL" id="JABEMA010000150">
    <property type="protein sequence ID" value="NNH23499.1"/>
    <property type="molecule type" value="Genomic_DNA"/>
</dbReference>
<proteinExistence type="predicted"/>
<keyword evidence="4" id="KW-1185">Reference proteome</keyword>
<dbReference type="PANTHER" id="PTHR35585">
    <property type="entry name" value="HHE DOMAIN PROTEIN (AFU_ORTHOLOGUE AFUA_4G00730)"/>
    <property type="match status" value="1"/>
</dbReference>
<dbReference type="PANTHER" id="PTHR35585:SF1">
    <property type="entry name" value="HHE DOMAIN PROTEIN (AFU_ORTHOLOGUE AFUA_4G00730)"/>
    <property type="match status" value="1"/>
</dbReference>
<feature type="region of interest" description="Disordered" evidence="1">
    <location>
        <begin position="153"/>
        <end position="172"/>
    </location>
</feature>